<protein>
    <submittedName>
        <fullName evidence="4">Potassium channel protein KbfO</fullName>
    </submittedName>
</protein>
<gene>
    <name evidence="4" type="primary">kbfO</name>
    <name evidence="4" type="ORF">GCM10008967_15930</name>
</gene>
<dbReference type="PROSITE" id="PS51201">
    <property type="entry name" value="RCK_N"/>
    <property type="match status" value="1"/>
</dbReference>
<dbReference type="Gene3D" id="3.40.50.720">
    <property type="entry name" value="NAD(P)-binding Rossmann-like Domain"/>
    <property type="match status" value="1"/>
</dbReference>
<evidence type="ECO:0000259" key="3">
    <source>
        <dbReference type="PROSITE" id="PS51201"/>
    </source>
</evidence>
<dbReference type="SUPFAM" id="SSF81324">
    <property type="entry name" value="Voltage-gated potassium channels"/>
    <property type="match status" value="1"/>
</dbReference>
<keyword evidence="5" id="KW-1185">Reference proteome</keyword>
<sequence length="340" mass="37356">MAVRLLLHFLKLPLAGRILAMATVTILFFGVTIHIVEPKVFPTIFDGVWWAIITASTVGFGDFVPVTVEGKLVGIILILVGAGFLSTFFVTLAATTVQTQNALNHGKAAYKGKSGHMVIVGWNERSRYVIKQLIKLDPSTRIVLIDESLNEKPIQDVNVHFIQGSADQDNILIKAGINEAKTIIITADPSVSEVESDMRTILQLIAIKGINPSVYCVVEILTQRQINNANRAGADEIIESNSLSGSVMMNTILNQGISKALDVMLNQNHGSKVEYRPVPSELLGQSFNMLVQKYYNDEILVIGIKKRGETFVNPPFDMKVEYGDELLLICGHYRSSSSNS</sequence>
<evidence type="ECO:0000256" key="2">
    <source>
        <dbReference type="SAM" id="Phobius"/>
    </source>
</evidence>
<dbReference type="PANTHER" id="PTHR43833:SF9">
    <property type="entry name" value="POTASSIUM CHANNEL PROTEIN YUGO-RELATED"/>
    <property type="match status" value="1"/>
</dbReference>
<feature type="transmembrane region" description="Helical" evidence="2">
    <location>
        <begin position="72"/>
        <end position="94"/>
    </location>
</feature>
<keyword evidence="4" id="KW-0406">Ion transport</keyword>
<dbReference type="InterPro" id="IPR003148">
    <property type="entry name" value="RCK_N"/>
</dbReference>
<keyword evidence="2" id="KW-0472">Membrane</keyword>
<keyword evidence="2" id="KW-1133">Transmembrane helix</keyword>
<reference evidence="5" key="1">
    <citation type="journal article" date="2019" name="Int. J. Syst. Evol. Microbiol.">
        <title>The Global Catalogue of Microorganisms (GCM) 10K type strain sequencing project: providing services to taxonomists for standard genome sequencing and annotation.</title>
        <authorList>
            <consortium name="The Broad Institute Genomics Platform"/>
            <consortium name="The Broad Institute Genome Sequencing Center for Infectious Disease"/>
            <person name="Wu L."/>
            <person name="Ma J."/>
        </authorList>
    </citation>
    <scope>NUCLEOTIDE SEQUENCE [LARGE SCALE GENOMIC DNA]</scope>
    <source>
        <strain evidence="5">JCM 9731</strain>
    </source>
</reference>
<dbReference type="PANTHER" id="PTHR43833">
    <property type="entry name" value="POTASSIUM CHANNEL PROTEIN 2-RELATED-RELATED"/>
    <property type="match status" value="1"/>
</dbReference>
<proteinExistence type="predicted"/>
<organism evidence="4 5">
    <name type="scientific">Bacillus carboniphilus</name>
    <dbReference type="NCBI Taxonomy" id="86663"/>
    <lineage>
        <taxon>Bacteria</taxon>
        <taxon>Bacillati</taxon>
        <taxon>Bacillota</taxon>
        <taxon>Bacilli</taxon>
        <taxon>Bacillales</taxon>
        <taxon>Bacillaceae</taxon>
        <taxon>Bacillus</taxon>
    </lineage>
</organism>
<dbReference type="SUPFAM" id="SSF51735">
    <property type="entry name" value="NAD(P)-binding Rossmann-fold domains"/>
    <property type="match status" value="1"/>
</dbReference>
<evidence type="ECO:0000256" key="1">
    <source>
        <dbReference type="ARBA" id="ARBA00004651"/>
    </source>
</evidence>
<name>A0ABP3FWU7_9BACI</name>
<dbReference type="Pfam" id="PF07885">
    <property type="entry name" value="Ion_trans_2"/>
    <property type="match status" value="1"/>
</dbReference>
<dbReference type="EMBL" id="BAAADJ010000017">
    <property type="protein sequence ID" value="GAA0326185.1"/>
    <property type="molecule type" value="Genomic_DNA"/>
</dbReference>
<dbReference type="RefSeq" id="WP_343797975.1">
    <property type="nucleotide sequence ID" value="NZ_BAAADJ010000017.1"/>
</dbReference>
<keyword evidence="4" id="KW-0813">Transport</keyword>
<dbReference type="Gene3D" id="1.10.287.70">
    <property type="match status" value="1"/>
</dbReference>
<accession>A0ABP3FWU7</accession>
<dbReference type="GO" id="GO:0034220">
    <property type="term" value="P:monoatomic ion transmembrane transport"/>
    <property type="evidence" value="ECO:0007669"/>
    <property type="project" value="UniProtKB-KW"/>
</dbReference>
<comment type="subcellular location">
    <subcellularLocation>
        <location evidence="1">Cell membrane</location>
        <topology evidence="1">Multi-pass membrane protein</topology>
    </subcellularLocation>
</comment>
<feature type="transmembrane region" description="Helical" evidence="2">
    <location>
        <begin position="12"/>
        <end position="36"/>
    </location>
</feature>
<comment type="caution">
    <text evidence="4">The sequence shown here is derived from an EMBL/GenBank/DDBJ whole genome shotgun (WGS) entry which is preliminary data.</text>
</comment>
<dbReference type="Proteomes" id="UP001500782">
    <property type="component" value="Unassembled WGS sequence"/>
</dbReference>
<dbReference type="InterPro" id="IPR050721">
    <property type="entry name" value="Trk_Ktr_HKT_K-transport"/>
</dbReference>
<dbReference type="Pfam" id="PF02254">
    <property type="entry name" value="TrkA_N"/>
    <property type="match status" value="1"/>
</dbReference>
<dbReference type="InterPro" id="IPR013099">
    <property type="entry name" value="K_chnl_dom"/>
</dbReference>
<feature type="transmembrane region" description="Helical" evidence="2">
    <location>
        <begin position="48"/>
        <end position="65"/>
    </location>
</feature>
<evidence type="ECO:0000313" key="4">
    <source>
        <dbReference type="EMBL" id="GAA0326185.1"/>
    </source>
</evidence>
<keyword evidence="4" id="KW-0407">Ion channel</keyword>
<keyword evidence="2" id="KW-0812">Transmembrane</keyword>
<dbReference type="InterPro" id="IPR036291">
    <property type="entry name" value="NAD(P)-bd_dom_sf"/>
</dbReference>
<feature type="domain" description="RCK N-terminal" evidence="3">
    <location>
        <begin position="114"/>
        <end position="239"/>
    </location>
</feature>
<evidence type="ECO:0000313" key="5">
    <source>
        <dbReference type="Proteomes" id="UP001500782"/>
    </source>
</evidence>